<evidence type="ECO:0000256" key="5">
    <source>
        <dbReference type="ARBA" id="ARBA00022618"/>
    </source>
</evidence>
<dbReference type="InterPro" id="IPR017871">
    <property type="entry name" value="ABC_transporter-like_CS"/>
</dbReference>
<dbReference type="SMART" id="SM00382">
    <property type="entry name" value="AAA"/>
    <property type="match status" value="1"/>
</dbReference>
<gene>
    <name evidence="10 12" type="primary">ftsE</name>
    <name evidence="12" type="ORF">TISLANDTSLP1_08220</name>
</gene>
<sequence>MITFQGVYKYYSGIAVLQNVSFNIEKGQLVFITGPSGAGKTTLLKLIFGSEFPDEGEIKVANFELSNIKQREIPQLRRAVTFVFQDFRLRQDLTVFDNVALPLRVIGEKEKDIKQKVMDALKDVALRHKADSIVKTLSGGEQQKIAIARAIITNPQIVLADEPTGNLDPEASQDVIALFKRINTKGCTVVIATHNSDFFRNKQYRVLTLKEGKIHEDASSFSN</sequence>
<dbReference type="InterPro" id="IPR015854">
    <property type="entry name" value="ABC_transpr_LolD-like"/>
</dbReference>
<evidence type="ECO:0000259" key="11">
    <source>
        <dbReference type="PROSITE" id="PS50893"/>
    </source>
</evidence>
<dbReference type="PROSITE" id="PS00211">
    <property type="entry name" value="ABC_TRANSPORTER_1"/>
    <property type="match status" value="1"/>
</dbReference>
<dbReference type="InterPro" id="IPR003593">
    <property type="entry name" value="AAA+_ATPase"/>
</dbReference>
<dbReference type="GO" id="GO:0051301">
    <property type="term" value="P:cell division"/>
    <property type="evidence" value="ECO:0007669"/>
    <property type="project" value="UniProtKB-UniRule"/>
</dbReference>
<dbReference type="GO" id="GO:0005886">
    <property type="term" value="C:plasma membrane"/>
    <property type="evidence" value="ECO:0007669"/>
    <property type="project" value="UniProtKB-SubCell"/>
</dbReference>
<reference evidence="12" key="1">
    <citation type="submission" date="2022-12" db="EMBL/GenBank/DDBJ databases">
        <title>Reference genome sequencing for broad-spectrum identification of bacterial and archaeal isolates by mass spectrometry.</title>
        <authorList>
            <person name="Sekiguchi Y."/>
            <person name="Tourlousse D.M."/>
        </authorList>
    </citation>
    <scope>NUCLEOTIDE SEQUENCE</scope>
    <source>
        <strain evidence="12">TSL-P1</strain>
    </source>
</reference>
<comment type="similarity">
    <text evidence="2 10">Belongs to the ABC transporter superfamily.</text>
</comment>
<dbReference type="AlphaFoldDB" id="A0A9W6GFR9"/>
<proteinExistence type="inferred from homology"/>
<dbReference type="InterPro" id="IPR003439">
    <property type="entry name" value="ABC_transporter-like_ATP-bd"/>
</dbReference>
<keyword evidence="6 10" id="KW-0547">Nucleotide-binding</keyword>
<keyword evidence="13" id="KW-1185">Reference proteome</keyword>
<evidence type="ECO:0000256" key="10">
    <source>
        <dbReference type="RuleBase" id="RU365094"/>
    </source>
</evidence>
<comment type="subunit">
    <text evidence="10">Homodimer. Forms a membrane-associated complex with FtsX.</text>
</comment>
<keyword evidence="7 10" id="KW-0067">ATP-binding</keyword>
<evidence type="ECO:0000256" key="2">
    <source>
        <dbReference type="ARBA" id="ARBA00005417"/>
    </source>
</evidence>
<dbReference type="SUPFAM" id="SSF52540">
    <property type="entry name" value="P-loop containing nucleoside triphosphate hydrolases"/>
    <property type="match status" value="1"/>
</dbReference>
<evidence type="ECO:0000313" key="13">
    <source>
        <dbReference type="Proteomes" id="UP001144297"/>
    </source>
</evidence>
<dbReference type="GO" id="GO:0022857">
    <property type="term" value="F:transmembrane transporter activity"/>
    <property type="evidence" value="ECO:0007669"/>
    <property type="project" value="TreeGrafter"/>
</dbReference>
<keyword evidence="5 10" id="KW-0132">Cell division</keyword>
<dbReference type="PROSITE" id="PS50893">
    <property type="entry name" value="ABC_TRANSPORTER_2"/>
    <property type="match status" value="1"/>
</dbReference>
<keyword evidence="8 10" id="KW-0472">Membrane</keyword>
<dbReference type="PANTHER" id="PTHR24220:SF470">
    <property type="entry name" value="CELL DIVISION ATP-BINDING PROTEIN FTSE"/>
    <property type="match status" value="1"/>
</dbReference>
<comment type="function">
    <text evidence="1">Part of the ABC transporter FtsEX involved in cellular division. Important for assembly or stability of the septal ring.</text>
</comment>
<evidence type="ECO:0000256" key="6">
    <source>
        <dbReference type="ARBA" id="ARBA00022741"/>
    </source>
</evidence>
<name>A0A9W6GFR9_9BACT</name>
<dbReference type="GO" id="GO:0005524">
    <property type="term" value="F:ATP binding"/>
    <property type="evidence" value="ECO:0007669"/>
    <property type="project" value="UniProtKB-UniRule"/>
</dbReference>
<comment type="subcellular location">
    <subcellularLocation>
        <location evidence="10">Cell membrane</location>
        <topology evidence="10">Peripheral membrane protein</topology>
        <orientation evidence="10">Cytoplasmic side</orientation>
    </subcellularLocation>
</comment>
<dbReference type="EMBL" id="BSDX01000001">
    <property type="protein sequence ID" value="GLI53129.1"/>
    <property type="molecule type" value="Genomic_DNA"/>
</dbReference>
<accession>A0A9W6GFR9</accession>
<feature type="domain" description="ABC transporter" evidence="11">
    <location>
        <begin position="2"/>
        <end position="222"/>
    </location>
</feature>
<dbReference type="Proteomes" id="UP001144297">
    <property type="component" value="Unassembled WGS sequence"/>
</dbReference>
<dbReference type="FunFam" id="3.40.50.300:FF:000056">
    <property type="entry name" value="Cell division ATP-binding protein FtsE"/>
    <property type="match status" value="1"/>
</dbReference>
<comment type="caution">
    <text evidence="12">The sequence shown here is derived from an EMBL/GenBank/DDBJ whole genome shotgun (WGS) entry which is preliminary data.</text>
</comment>
<organism evidence="12 13">
    <name type="scientific">Thermodesulfovibrio yellowstonii</name>
    <dbReference type="NCBI Taxonomy" id="28262"/>
    <lineage>
        <taxon>Bacteria</taxon>
        <taxon>Pseudomonadati</taxon>
        <taxon>Nitrospirota</taxon>
        <taxon>Thermodesulfovibrionia</taxon>
        <taxon>Thermodesulfovibrionales</taxon>
        <taxon>Thermodesulfovibrionaceae</taxon>
        <taxon>Thermodesulfovibrio</taxon>
    </lineage>
</organism>
<keyword evidence="9 10" id="KW-0131">Cell cycle</keyword>
<keyword evidence="4 10" id="KW-1003">Cell membrane</keyword>
<dbReference type="InterPro" id="IPR027417">
    <property type="entry name" value="P-loop_NTPase"/>
</dbReference>
<evidence type="ECO:0000256" key="8">
    <source>
        <dbReference type="ARBA" id="ARBA00023136"/>
    </source>
</evidence>
<dbReference type="PANTHER" id="PTHR24220">
    <property type="entry name" value="IMPORT ATP-BINDING PROTEIN"/>
    <property type="match status" value="1"/>
</dbReference>
<protein>
    <recommendedName>
        <fullName evidence="3 10">Cell division ATP-binding protein FtsE</fullName>
    </recommendedName>
</protein>
<dbReference type="NCBIfam" id="TIGR02673">
    <property type="entry name" value="FtsE"/>
    <property type="match status" value="1"/>
</dbReference>
<evidence type="ECO:0000256" key="1">
    <source>
        <dbReference type="ARBA" id="ARBA00002579"/>
    </source>
</evidence>
<evidence type="ECO:0000256" key="9">
    <source>
        <dbReference type="ARBA" id="ARBA00023306"/>
    </source>
</evidence>
<dbReference type="Pfam" id="PF00005">
    <property type="entry name" value="ABC_tran"/>
    <property type="match status" value="1"/>
</dbReference>
<dbReference type="Gene3D" id="3.40.50.300">
    <property type="entry name" value="P-loop containing nucleotide triphosphate hydrolases"/>
    <property type="match status" value="1"/>
</dbReference>
<evidence type="ECO:0000256" key="7">
    <source>
        <dbReference type="ARBA" id="ARBA00022840"/>
    </source>
</evidence>
<evidence type="ECO:0000313" key="12">
    <source>
        <dbReference type="EMBL" id="GLI53129.1"/>
    </source>
</evidence>
<dbReference type="InterPro" id="IPR005286">
    <property type="entry name" value="Cell_div_FtsE"/>
</dbReference>
<evidence type="ECO:0000256" key="4">
    <source>
        <dbReference type="ARBA" id="ARBA00022475"/>
    </source>
</evidence>
<dbReference type="GO" id="GO:0016887">
    <property type="term" value="F:ATP hydrolysis activity"/>
    <property type="evidence" value="ECO:0007669"/>
    <property type="project" value="InterPro"/>
</dbReference>
<evidence type="ECO:0000256" key="3">
    <source>
        <dbReference type="ARBA" id="ARBA00020019"/>
    </source>
</evidence>